<dbReference type="AlphaFoldDB" id="A0A140DWR3"/>
<dbReference type="EMBL" id="CP011391">
    <property type="protein sequence ID" value="AMK55090.1"/>
    <property type="molecule type" value="Genomic_DNA"/>
</dbReference>
<evidence type="ECO:0000313" key="2">
    <source>
        <dbReference type="Proteomes" id="UP000069771"/>
    </source>
</evidence>
<keyword evidence="2" id="KW-1185">Reference proteome</keyword>
<organism evidence="1 2">
    <name type="scientific">Faecalibaculum rodentium</name>
    <dbReference type="NCBI Taxonomy" id="1702221"/>
    <lineage>
        <taxon>Bacteria</taxon>
        <taxon>Bacillati</taxon>
        <taxon>Bacillota</taxon>
        <taxon>Erysipelotrichia</taxon>
        <taxon>Erysipelotrichales</taxon>
        <taxon>Erysipelotrichaceae</taxon>
        <taxon>Faecalibaculum</taxon>
    </lineage>
</organism>
<dbReference type="STRING" id="1702221.AALO17_19560"/>
<evidence type="ECO:0000313" key="1">
    <source>
        <dbReference type="EMBL" id="AMK55090.1"/>
    </source>
</evidence>
<accession>A0A140DWR3</accession>
<protein>
    <submittedName>
        <fullName evidence="1">Uncharacterized protein</fullName>
    </submittedName>
</protein>
<gene>
    <name evidence="1" type="ORF">AALO17_19560</name>
</gene>
<sequence length="46" mass="5048">MPGNRDNRTGSETKSFACTPLTDILLSESVRIPDPGFRQSLQPVQS</sequence>
<dbReference type="KEGG" id="fro:AALO17_19560"/>
<name>A0A140DWR3_9FIRM</name>
<dbReference type="Proteomes" id="UP000069771">
    <property type="component" value="Chromosome"/>
</dbReference>
<proteinExistence type="predicted"/>
<reference evidence="1 2" key="1">
    <citation type="journal article" date="2016" name="Gut Pathog.">
        <title>Whole genome sequencing of "Faecalibaculum rodentium" ALO17, isolated from C57BL/6J laboratory mouse feces.</title>
        <authorList>
            <person name="Lim S."/>
            <person name="Chang D.H."/>
            <person name="Ahn S."/>
            <person name="Kim B.C."/>
        </authorList>
    </citation>
    <scope>NUCLEOTIDE SEQUENCE [LARGE SCALE GENOMIC DNA]</scope>
    <source>
        <strain evidence="1 2">Alo17</strain>
    </source>
</reference>